<feature type="compositionally biased region" description="Acidic residues" evidence="19">
    <location>
        <begin position="511"/>
        <end position="540"/>
    </location>
</feature>
<dbReference type="GO" id="GO:0005524">
    <property type="term" value="F:ATP binding"/>
    <property type="evidence" value="ECO:0007669"/>
    <property type="project" value="UniProtKB-UniRule"/>
</dbReference>
<dbReference type="SUPFAM" id="SSF52540">
    <property type="entry name" value="P-loop containing nucleoside triphosphate hydrolases"/>
    <property type="match status" value="1"/>
</dbReference>
<evidence type="ECO:0000313" key="21">
    <source>
        <dbReference type="EMBL" id="RUS72535.1"/>
    </source>
</evidence>
<evidence type="ECO:0000256" key="14">
    <source>
        <dbReference type="ARBA" id="ARBA00023212"/>
    </source>
</evidence>
<keyword evidence="15" id="KW-0539">Nucleus</keyword>
<feature type="coiled-coil region" evidence="18">
    <location>
        <begin position="569"/>
        <end position="662"/>
    </location>
</feature>
<keyword evidence="8 17" id="KW-0067">ATP-binding</keyword>
<feature type="coiled-coil region" evidence="18">
    <location>
        <begin position="858"/>
        <end position="971"/>
    </location>
</feature>
<evidence type="ECO:0000256" key="3">
    <source>
        <dbReference type="ARBA" id="ARBA00004245"/>
    </source>
</evidence>
<dbReference type="PROSITE" id="PS50067">
    <property type="entry name" value="KINESIN_MOTOR_2"/>
    <property type="match status" value="1"/>
</dbReference>
<keyword evidence="4" id="KW-0963">Cytoplasm</keyword>
<keyword evidence="14" id="KW-0206">Cytoskeleton</keyword>
<feature type="region of interest" description="Disordered" evidence="19">
    <location>
        <begin position="1071"/>
        <end position="1162"/>
    </location>
</feature>
<comment type="cofactor">
    <cofactor evidence="16">
        <name>[2Fe-2S] cluster</name>
        <dbReference type="ChEBI" id="CHEBI:190135"/>
    </cofactor>
</comment>
<comment type="caution">
    <text evidence="21">The sequence shown here is derived from an EMBL/GenBank/DDBJ whole genome shotgun (WGS) entry which is preliminary data.</text>
</comment>
<feature type="compositionally biased region" description="Basic residues" evidence="19">
    <location>
        <begin position="1105"/>
        <end position="1114"/>
    </location>
</feature>
<evidence type="ECO:0000256" key="16">
    <source>
        <dbReference type="ARBA" id="ARBA00034078"/>
    </source>
</evidence>
<dbReference type="Proteomes" id="UP000271974">
    <property type="component" value="Unassembled WGS sequence"/>
</dbReference>
<sequence>MTDDKSKTIPVMVALRCRPLIKKELDEGCQSCLHTISGEPQVVLGKDRAFTYDFAFGPTDPQVDVYNLSCRKLIKSIFKGYNATILAYGQTGSGKTFTMGGYEASLEGDEDAMGVIPRILREVFEIIEQKTDSTFAVKVSYMEIYKEDVLDLLCPQSERCPLSIREEGNGGIKIQGTREISVTGFDETMKLLNHGASGRTTGATAMNNTSSRSHAIFTLHIDQKNDIGDCISVKFHMVDLAGSERTKRTMAEGERLKEGININKGLLALGNVISALGEESDHKRKHIPYRDSKLTRILQDSLGGNSHTLMIACVSPADSNIEETLNTLRYADRARKIKNKPIINRDPQTAEIMRLKTLVQQLQSQLHGGLPSALIKPENMDTMSSTSTLNSTTSTVTSGIGTGFFPAYTPSNDADNLKLQERIKELEKENYELTKQLQSTVAQTRLTLEQNIDLQDSNDRLKMKINQVKDFVGIDLELLSSSIDMESHPEAKAELEKLHKLTGSIKTVAEVENDEEDAALSEEEDTDENEKENNDEEASDDVMPTPRSCVETKKHTFRQAELQRELGEINRILSTKQALAEKIQAAEDQMEAMKSKYETILSEFKAKTSQLEKEKEQLTSNLVDAKTKANASKVAEQRRQRLKELEQQMTQLKKKMAEQSKIVKMKESTDKQMGKLGSEILVLKQQRVKLMKQMKEDVSNFQKWKKEKEKQVTQLQLKERRREVEMTKMKKQFEQQQAVQKRRTAEAMAANKRLLDALAKHKEVETERSNKLEKYNSSSIGNRVRQWLSRELEVKVSMIEAQYHLDQLMEDRKQLTQHLNELRTELEQGPLTEKFSWLGENGDEDDINQEEKGIKKHITTTEINIELINAQIQELQQKIVDADQESKGTSTWQSLHTMNEAKCALKFLLDQAINARAESFKVQGELRSTQDNDREEADELKKLKAKASQDKAKYEREVDKLKQKHEEQIVALLRNNEDNNYCSTPVKKSCPIQKDILRTVESKLKRTEGLQQRLAEKEKECEELKERLLLYNDQQIKHFPDLLEGPKKEEMVCVEESSTINSTFLITSEEADASSGSKQLNATFDKSTGDVSAEDNKSNEENRSSKGRPRRKAKKELTSVIKENSLLSGAISDENGDTTISPISLKRRSGEDPLPERRSKRKRTLLAIKTADGSFFPGLDMD</sequence>
<evidence type="ECO:0000259" key="20">
    <source>
        <dbReference type="PROSITE" id="PS50067"/>
    </source>
</evidence>
<reference evidence="21 22" key="1">
    <citation type="submission" date="2019-01" db="EMBL/GenBank/DDBJ databases">
        <title>A draft genome assembly of the solar-powered sea slug Elysia chlorotica.</title>
        <authorList>
            <person name="Cai H."/>
            <person name="Li Q."/>
            <person name="Fang X."/>
            <person name="Li J."/>
            <person name="Curtis N.E."/>
            <person name="Altenburger A."/>
            <person name="Shibata T."/>
            <person name="Feng M."/>
            <person name="Maeda T."/>
            <person name="Schwartz J.A."/>
            <person name="Shigenobu S."/>
            <person name="Lundholm N."/>
            <person name="Nishiyama T."/>
            <person name="Yang H."/>
            <person name="Hasebe M."/>
            <person name="Li S."/>
            <person name="Pierce S.K."/>
            <person name="Wang J."/>
        </authorList>
    </citation>
    <scope>NUCLEOTIDE SEQUENCE [LARGE SCALE GENOMIC DNA]</scope>
    <source>
        <strain evidence="21">EC2010</strain>
        <tissue evidence="21">Whole organism of an adult</tissue>
    </source>
</reference>
<dbReference type="GO" id="GO:0051536">
    <property type="term" value="F:iron-sulfur cluster binding"/>
    <property type="evidence" value="ECO:0007669"/>
    <property type="project" value="UniProtKB-KW"/>
</dbReference>
<dbReference type="OrthoDB" id="3176171at2759"/>
<feature type="compositionally biased region" description="Basic and acidic residues" evidence="19">
    <location>
        <begin position="1094"/>
        <end position="1104"/>
    </location>
</feature>
<comment type="similarity">
    <text evidence="17">Belongs to the TRAFAC class myosin-kinesin ATPase superfamily. Kinesin family.</text>
</comment>
<evidence type="ECO:0000256" key="6">
    <source>
        <dbReference type="ARBA" id="ARBA00022723"/>
    </source>
</evidence>
<evidence type="ECO:0000256" key="12">
    <source>
        <dbReference type="ARBA" id="ARBA00023125"/>
    </source>
</evidence>
<feature type="binding site" evidence="17">
    <location>
        <begin position="89"/>
        <end position="96"/>
    </location>
    <ligand>
        <name>ATP</name>
        <dbReference type="ChEBI" id="CHEBI:30616"/>
    </ligand>
</feature>
<dbReference type="PRINTS" id="PR00380">
    <property type="entry name" value="KINESINHEAVY"/>
</dbReference>
<dbReference type="STRING" id="188477.A0A3S1B1A8"/>
<dbReference type="InterPro" id="IPR036961">
    <property type="entry name" value="Kinesin_motor_dom_sf"/>
</dbReference>
<dbReference type="GO" id="GO:0003677">
    <property type="term" value="F:DNA binding"/>
    <property type="evidence" value="ECO:0007669"/>
    <property type="project" value="UniProtKB-KW"/>
</dbReference>
<keyword evidence="12" id="KW-0238">DNA-binding</keyword>
<feature type="compositionally biased region" description="Basic and acidic residues" evidence="19">
    <location>
        <begin position="1148"/>
        <end position="1157"/>
    </location>
</feature>
<evidence type="ECO:0000256" key="2">
    <source>
        <dbReference type="ARBA" id="ARBA00004123"/>
    </source>
</evidence>
<dbReference type="PANTHER" id="PTHR47969">
    <property type="entry name" value="CHROMOSOME-ASSOCIATED KINESIN KIF4A-RELATED"/>
    <property type="match status" value="1"/>
</dbReference>
<dbReference type="GO" id="GO:0008017">
    <property type="term" value="F:microtubule binding"/>
    <property type="evidence" value="ECO:0007669"/>
    <property type="project" value="InterPro"/>
</dbReference>
<keyword evidence="13 17" id="KW-0505">Motor protein</keyword>
<dbReference type="GO" id="GO:0005874">
    <property type="term" value="C:microtubule"/>
    <property type="evidence" value="ECO:0007669"/>
    <property type="project" value="UniProtKB-KW"/>
</dbReference>
<dbReference type="Pfam" id="PF25764">
    <property type="entry name" value="KIF21A_4th"/>
    <property type="match status" value="1"/>
</dbReference>
<dbReference type="InterPro" id="IPR001752">
    <property type="entry name" value="Kinesin_motor_dom"/>
</dbReference>
<keyword evidence="6" id="KW-0479">Metal-binding</keyword>
<feature type="region of interest" description="Disordered" evidence="19">
    <location>
        <begin position="509"/>
        <end position="547"/>
    </location>
</feature>
<accession>A0A3S1B1A8</accession>
<evidence type="ECO:0000256" key="17">
    <source>
        <dbReference type="PROSITE-ProRule" id="PRU00283"/>
    </source>
</evidence>
<dbReference type="InterPro" id="IPR027417">
    <property type="entry name" value="P-loop_NTPase"/>
</dbReference>
<evidence type="ECO:0000256" key="8">
    <source>
        <dbReference type="ARBA" id="ARBA00022840"/>
    </source>
</evidence>
<evidence type="ECO:0000256" key="9">
    <source>
        <dbReference type="ARBA" id="ARBA00023004"/>
    </source>
</evidence>
<evidence type="ECO:0000313" key="22">
    <source>
        <dbReference type="Proteomes" id="UP000271974"/>
    </source>
</evidence>
<dbReference type="GO" id="GO:0051231">
    <property type="term" value="P:spindle elongation"/>
    <property type="evidence" value="ECO:0007669"/>
    <property type="project" value="TreeGrafter"/>
</dbReference>
<dbReference type="GO" id="GO:0007052">
    <property type="term" value="P:mitotic spindle organization"/>
    <property type="evidence" value="ECO:0007669"/>
    <property type="project" value="TreeGrafter"/>
</dbReference>
<dbReference type="Pfam" id="PF00225">
    <property type="entry name" value="Kinesin"/>
    <property type="match status" value="1"/>
</dbReference>
<evidence type="ECO:0000256" key="7">
    <source>
        <dbReference type="ARBA" id="ARBA00022741"/>
    </source>
</evidence>
<keyword evidence="9" id="KW-0408">Iron</keyword>
<protein>
    <recommendedName>
        <fullName evidence="20">Kinesin motor domain-containing protein</fullName>
    </recommendedName>
</protein>
<dbReference type="AlphaFoldDB" id="A0A3S1B1A8"/>
<dbReference type="FunFam" id="3.40.850.10:FF:000038">
    <property type="entry name" value="chromosome-associated kinesin KIF4A"/>
    <property type="match status" value="1"/>
</dbReference>
<dbReference type="SMART" id="SM00129">
    <property type="entry name" value="KISc"/>
    <property type="match status" value="1"/>
</dbReference>
<comment type="subcellular location">
    <subcellularLocation>
        <location evidence="3">Cytoplasm</location>
        <location evidence="3">Cytoskeleton</location>
    </subcellularLocation>
    <subcellularLocation>
        <location evidence="2">Nucleus</location>
    </subcellularLocation>
</comment>
<evidence type="ECO:0000256" key="19">
    <source>
        <dbReference type="SAM" id="MobiDB-lite"/>
    </source>
</evidence>
<dbReference type="GO" id="GO:0005875">
    <property type="term" value="C:microtubule associated complex"/>
    <property type="evidence" value="ECO:0007669"/>
    <property type="project" value="TreeGrafter"/>
</dbReference>
<evidence type="ECO:0000256" key="10">
    <source>
        <dbReference type="ARBA" id="ARBA00023014"/>
    </source>
</evidence>
<dbReference type="PANTHER" id="PTHR47969:SF15">
    <property type="entry name" value="CHROMOSOME-ASSOCIATED KINESIN KIF4A-RELATED"/>
    <property type="match status" value="1"/>
</dbReference>
<keyword evidence="5" id="KW-0493">Microtubule</keyword>
<evidence type="ECO:0000256" key="4">
    <source>
        <dbReference type="ARBA" id="ARBA00022490"/>
    </source>
</evidence>
<gene>
    <name evidence="21" type="ORF">EGW08_019702</name>
</gene>
<feature type="domain" description="Kinesin motor" evidence="20">
    <location>
        <begin position="10"/>
        <end position="337"/>
    </location>
</feature>
<evidence type="ECO:0000256" key="1">
    <source>
        <dbReference type="ARBA" id="ARBA00001966"/>
    </source>
</evidence>
<keyword evidence="11 18" id="KW-0175">Coiled coil</keyword>
<comment type="cofactor">
    <cofactor evidence="1">
        <name>[4Fe-4S] cluster</name>
        <dbReference type="ChEBI" id="CHEBI:49883"/>
    </cofactor>
</comment>
<keyword evidence="7 17" id="KW-0547">Nucleotide-binding</keyword>
<evidence type="ECO:0000256" key="18">
    <source>
        <dbReference type="SAM" id="Coils"/>
    </source>
</evidence>
<feature type="compositionally biased region" description="Polar residues" evidence="19">
    <location>
        <begin position="1074"/>
        <end position="1090"/>
    </location>
</feature>
<keyword evidence="22" id="KW-1185">Reference proteome</keyword>
<evidence type="ECO:0000256" key="13">
    <source>
        <dbReference type="ARBA" id="ARBA00023175"/>
    </source>
</evidence>
<name>A0A3S1B1A8_ELYCH</name>
<dbReference type="Gene3D" id="3.40.850.10">
    <property type="entry name" value="Kinesin motor domain"/>
    <property type="match status" value="1"/>
</dbReference>
<dbReference type="EMBL" id="RQTK01001056">
    <property type="protein sequence ID" value="RUS72535.1"/>
    <property type="molecule type" value="Genomic_DNA"/>
</dbReference>
<evidence type="ECO:0000256" key="15">
    <source>
        <dbReference type="ARBA" id="ARBA00023242"/>
    </source>
</evidence>
<proteinExistence type="inferred from homology"/>
<dbReference type="GO" id="GO:0003777">
    <property type="term" value="F:microtubule motor activity"/>
    <property type="evidence" value="ECO:0007669"/>
    <property type="project" value="InterPro"/>
</dbReference>
<organism evidence="21 22">
    <name type="scientific">Elysia chlorotica</name>
    <name type="common">Eastern emerald elysia</name>
    <name type="synonym">Sea slug</name>
    <dbReference type="NCBI Taxonomy" id="188477"/>
    <lineage>
        <taxon>Eukaryota</taxon>
        <taxon>Metazoa</taxon>
        <taxon>Spiralia</taxon>
        <taxon>Lophotrochozoa</taxon>
        <taxon>Mollusca</taxon>
        <taxon>Gastropoda</taxon>
        <taxon>Heterobranchia</taxon>
        <taxon>Euthyneura</taxon>
        <taxon>Panpulmonata</taxon>
        <taxon>Sacoglossa</taxon>
        <taxon>Placobranchoidea</taxon>
        <taxon>Plakobranchidae</taxon>
        <taxon>Elysia</taxon>
    </lineage>
</organism>
<dbReference type="GO" id="GO:0007018">
    <property type="term" value="P:microtubule-based movement"/>
    <property type="evidence" value="ECO:0007669"/>
    <property type="project" value="InterPro"/>
</dbReference>
<feature type="coiled-coil region" evidence="18">
    <location>
        <begin position="416"/>
        <end position="443"/>
    </location>
</feature>
<evidence type="ECO:0000256" key="5">
    <source>
        <dbReference type="ARBA" id="ARBA00022701"/>
    </source>
</evidence>
<dbReference type="InterPro" id="IPR027640">
    <property type="entry name" value="Kinesin-like_fam"/>
</dbReference>
<keyword evidence="10" id="KW-0411">Iron-sulfur</keyword>
<dbReference type="GO" id="GO:0046872">
    <property type="term" value="F:metal ion binding"/>
    <property type="evidence" value="ECO:0007669"/>
    <property type="project" value="UniProtKB-KW"/>
</dbReference>
<evidence type="ECO:0000256" key="11">
    <source>
        <dbReference type="ARBA" id="ARBA00023054"/>
    </source>
</evidence>
<dbReference type="GO" id="GO:0005634">
    <property type="term" value="C:nucleus"/>
    <property type="evidence" value="ECO:0007669"/>
    <property type="project" value="UniProtKB-SubCell"/>
</dbReference>
<feature type="coiled-coil region" evidence="18">
    <location>
        <begin position="1000"/>
        <end position="1034"/>
    </location>
</feature>
<dbReference type="GO" id="GO:0005829">
    <property type="term" value="C:cytosol"/>
    <property type="evidence" value="ECO:0007669"/>
    <property type="project" value="UniProtKB-ARBA"/>
</dbReference>
<dbReference type="CDD" id="cd01372">
    <property type="entry name" value="KISc_KIF4"/>
    <property type="match status" value="1"/>
</dbReference>